<feature type="coiled-coil region" evidence="1">
    <location>
        <begin position="42"/>
        <end position="76"/>
    </location>
</feature>
<keyword evidence="2" id="KW-0472">Membrane</keyword>
<feature type="transmembrane region" description="Helical" evidence="2">
    <location>
        <begin position="201"/>
        <end position="222"/>
    </location>
</feature>
<dbReference type="OrthoDB" id="1447147at2"/>
<evidence type="ECO:0000313" key="3">
    <source>
        <dbReference type="EMBL" id="SNR88767.1"/>
    </source>
</evidence>
<feature type="transmembrane region" description="Helical" evidence="2">
    <location>
        <begin position="234"/>
        <end position="253"/>
    </location>
</feature>
<dbReference type="AlphaFoldDB" id="A0A238ZZE7"/>
<dbReference type="Proteomes" id="UP000198379">
    <property type="component" value="Unassembled WGS sequence"/>
</dbReference>
<evidence type="ECO:0000256" key="1">
    <source>
        <dbReference type="SAM" id="Coils"/>
    </source>
</evidence>
<keyword evidence="2" id="KW-1133">Transmembrane helix</keyword>
<gene>
    <name evidence="3" type="ORF">SAMN06265376_10448</name>
</gene>
<feature type="transmembrane region" description="Helical" evidence="2">
    <location>
        <begin position="92"/>
        <end position="112"/>
    </location>
</feature>
<keyword evidence="1" id="KW-0175">Coiled coil</keyword>
<dbReference type="EMBL" id="FZNY01000004">
    <property type="protein sequence ID" value="SNR88767.1"/>
    <property type="molecule type" value="Genomic_DNA"/>
</dbReference>
<feature type="transmembrane region" description="Helical" evidence="2">
    <location>
        <begin position="157"/>
        <end position="181"/>
    </location>
</feature>
<dbReference type="RefSeq" id="WP_089371874.1">
    <property type="nucleotide sequence ID" value="NZ_BMEP01000007.1"/>
</dbReference>
<reference evidence="3 4" key="1">
    <citation type="submission" date="2017-06" db="EMBL/GenBank/DDBJ databases">
        <authorList>
            <person name="Kim H.J."/>
            <person name="Triplett B.A."/>
        </authorList>
    </citation>
    <scope>NUCLEOTIDE SEQUENCE [LARGE SCALE GENOMIC DNA]</scope>
    <source>
        <strain evidence="3 4">DSM 25597</strain>
    </source>
</reference>
<proteinExistence type="predicted"/>
<accession>A0A238ZZE7</accession>
<feature type="transmembrane region" description="Helical" evidence="2">
    <location>
        <begin position="132"/>
        <end position="150"/>
    </location>
</feature>
<sequence>MSEFDTVMSERSDFELYEIIYYKEGSYKPEALVAAKNEFNARAISSEKIAQFEQKIQKANQLKLEKEKEKTELKNKAISYGKFLIPTEKDTLPKTILSLCIFLSISYIYYLFNDIRMIIAFFEDIANWDLSYIEYLFPYILFPIGIYGLWKSKKYGWYLIVGLQTYLAFSTIYSGIISYKYSMESTGGLSTILDTLIPRPTILSIILRFVVLFGIVYFLNRIKVLEIFKIKRTNGLLFVLVVFALTSILWWGLD</sequence>
<evidence type="ECO:0000313" key="4">
    <source>
        <dbReference type="Proteomes" id="UP000198379"/>
    </source>
</evidence>
<keyword evidence="2" id="KW-0812">Transmembrane</keyword>
<protein>
    <submittedName>
        <fullName evidence="3">Uncharacterized protein</fullName>
    </submittedName>
</protein>
<name>A0A238ZZE7_9FLAO</name>
<keyword evidence="4" id="KW-1185">Reference proteome</keyword>
<evidence type="ECO:0000256" key="2">
    <source>
        <dbReference type="SAM" id="Phobius"/>
    </source>
</evidence>
<organism evidence="3 4">
    <name type="scientific">Dokdonia pacifica</name>
    <dbReference type="NCBI Taxonomy" id="1627892"/>
    <lineage>
        <taxon>Bacteria</taxon>
        <taxon>Pseudomonadati</taxon>
        <taxon>Bacteroidota</taxon>
        <taxon>Flavobacteriia</taxon>
        <taxon>Flavobacteriales</taxon>
        <taxon>Flavobacteriaceae</taxon>
        <taxon>Dokdonia</taxon>
    </lineage>
</organism>